<evidence type="ECO:0000256" key="1">
    <source>
        <dbReference type="SAM" id="SignalP"/>
    </source>
</evidence>
<name>A0A1I7LZA9_9BURK</name>
<dbReference type="RefSeq" id="WP_093560065.1">
    <property type="nucleotide sequence ID" value="NZ_FPBO01000044.1"/>
</dbReference>
<proteinExistence type="predicted"/>
<feature type="signal peptide" evidence="1">
    <location>
        <begin position="1"/>
        <end position="22"/>
    </location>
</feature>
<evidence type="ECO:0000313" key="2">
    <source>
        <dbReference type="EMBL" id="SFV14996.1"/>
    </source>
</evidence>
<keyword evidence="1" id="KW-0732">Signal</keyword>
<reference evidence="3" key="1">
    <citation type="submission" date="2016-10" db="EMBL/GenBank/DDBJ databases">
        <authorList>
            <person name="Varghese N."/>
            <person name="Submissions S."/>
        </authorList>
    </citation>
    <scope>NUCLEOTIDE SEQUENCE [LARGE SCALE GENOMIC DNA]</scope>
    <source>
        <strain evidence="3">CGMCC 1.11014</strain>
    </source>
</reference>
<gene>
    <name evidence="2" type="ORF">SAMN05216552_104424</name>
</gene>
<protein>
    <recommendedName>
        <fullName evidence="4">DUF1302 family protein</fullName>
    </recommendedName>
</protein>
<dbReference type="InterPro" id="IPR010727">
    <property type="entry name" value="DUF1302"/>
</dbReference>
<dbReference type="STRING" id="1035707.SAMN05216552_104424"/>
<feature type="chain" id="PRO_5011791545" description="DUF1302 family protein" evidence="1">
    <location>
        <begin position="23"/>
        <end position="570"/>
    </location>
</feature>
<dbReference type="Proteomes" id="UP000199391">
    <property type="component" value="Unassembled WGS sequence"/>
</dbReference>
<accession>A0A1I7LZA9</accession>
<dbReference type="OrthoDB" id="8522166at2"/>
<dbReference type="AlphaFoldDB" id="A0A1I7LZA9"/>
<dbReference type="Pfam" id="PF06980">
    <property type="entry name" value="DUF1302"/>
    <property type="match status" value="1"/>
</dbReference>
<organism evidence="2 3">
    <name type="scientific">Pseudoduganella namucuonensis</name>
    <dbReference type="NCBI Taxonomy" id="1035707"/>
    <lineage>
        <taxon>Bacteria</taxon>
        <taxon>Pseudomonadati</taxon>
        <taxon>Pseudomonadota</taxon>
        <taxon>Betaproteobacteria</taxon>
        <taxon>Burkholderiales</taxon>
        <taxon>Oxalobacteraceae</taxon>
        <taxon>Telluria group</taxon>
        <taxon>Pseudoduganella</taxon>
    </lineage>
</organism>
<keyword evidence="3" id="KW-1185">Reference proteome</keyword>
<sequence>MTTKMKAAALAAALLCASAAQGIEIKGETVSGNFDSTVSAGVGMRAGGPACGSVIGSFAGSATPAQPGGPGAPAGCADVFSSYNDQGNLNYARHDRFTTYLKGTHELLLNFPGDVKFLGRVSWLRDFAATDTTGIQSGSGGPAPFPPGARDDLRQKVRLLDFWVSKSFTVGEERVRVRAGNQVVNWGESLFLPGGMNQTNAVDLMRLAQPGTQLKEAVLPAPMVNVSTGLGNGLSIEAYAQQGWNGNYFPPVGSYWSIATVGKGADVADVPNAGEPRNGGQYGAALRYQPEGTSLNLGFYAINYHDKSPVVETSLASASGYAYRYLEDRKLLGVSANFPLGNWAIGTELSYRPRDPIALNGSAPGLAENSLTPVFGVRACLANGACHVEQKKFQLHVTGLLSLTPGDHGAILNLLGASTGTLLAEAVAIRYPDLQGRYQGVPVAAGGWGWGYESTAAADATGPGVPGAVGTRGSYGYNFDFSWVYDGTLIPGWQVVPEVYFFHAVKGRTPNMTATFMQGAKSANFIVGFIKNPASWQVSVNYARFWGGSTVFDQPLRDRGFFGATLSRNF</sequence>
<dbReference type="EMBL" id="FPBO01000044">
    <property type="protein sequence ID" value="SFV14996.1"/>
    <property type="molecule type" value="Genomic_DNA"/>
</dbReference>
<evidence type="ECO:0000313" key="3">
    <source>
        <dbReference type="Proteomes" id="UP000199391"/>
    </source>
</evidence>
<evidence type="ECO:0008006" key="4">
    <source>
        <dbReference type="Google" id="ProtNLM"/>
    </source>
</evidence>